<dbReference type="Proteomes" id="UP000794436">
    <property type="component" value="Unassembled WGS sequence"/>
</dbReference>
<dbReference type="AlphaFoldDB" id="A0A8K1CAW9"/>
<name>A0A8K1CAW9_PYTOL</name>
<dbReference type="Pfam" id="PF06294">
    <property type="entry name" value="CH_2"/>
    <property type="match status" value="1"/>
</dbReference>
<dbReference type="GO" id="GO:0005930">
    <property type="term" value="C:axoneme"/>
    <property type="evidence" value="ECO:0007669"/>
    <property type="project" value="TreeGrafter"/>
</dbReference>
<dbReference type="GO" id="GO:0051493">
    <property type="term" value="P:regulation of cytoskeleton organization"/>
    <property type="evidence" value="ECO:0007669"/>
    <property type="project" value="TreeGrafter"/>
</dbReference>
<comment type="caution">
    <text evidence="3">The sequence shown here is derived from an EMBL/GenBank/DDBJ whole genome shotgun (WGS) entry which is preliminary data.</text>
</comment>
<dbReference type="FunFam" id="1.10.418.10:FF:000059">
    <property type="entry name" value="RIKEN cDNA 6430531B16 gene"/>
    <property type="match status" value="1"/>
</dbReference>
<organism evidence="3 4">
    <name type="scientific">Pythium oligandrum</name>
    <name type="common">Mycoparasitic fungus</name>
    <dbReference type="NCBI Taxonomy" id="41045"/>
    <lineage>
        <taxon>Eukaryota</taxon>
        <taxon>Sar</taxon>
        <taxon>Stramenopiles</taxon>
        <taxon>Oomycota</taxon>
        <taxon>Peronosporomycetes</taxon>
        <taxon>Pythiales</taxon>
        <taxon>Pythiaceae</taxon>
        <taxon>Pythium</taxon>
    </lineage>
</organism>
<gene>
    <name evidence="3" type="ORF">Poli38472_000021</name>
</gene>
<evidence type="ECO:0000313" key="3">
    <source>
        <dbReference type="EMBL" id="TMW59979.1"/>
    </source>
</evidence>
<feature type="domain" description="CH-like" evidence="2">
    <location>
        <begin position="4"/>
        <end position="99"/>
    </location>
</feature>
<feature type="compositionally biased region" description="Low complexity" evidence="1">
    <location>
        <begin position="152"/>
        <end position="164"/>
    </location>
</feature>
<dbReference type="Gene3D" id="1.10.418.10">
    <property type="entry name" value="Calponin-like domain"/>
    <property type="match status" value="1"/>
</dbReference>
<feature type="region of interest" description="Disordered" evidence="1">
    <location>
        <begin position="102"/>
        <end position="192"/>
    </location>
</feature>
<dbReference type="PANTHER" id="PTHR12509:SF9">
    <property type="entry name" value="SPERM FLAGELLAR PROTEIN 1 ISOFORM X1"/>
    <property type="match status" value="1"/>
</dbReference>
<dbReference type="InterPro" id="IPR052111">
    <property type="entry name" value="Spermatogenesis_Ciliary_MAP"/>
</dbReference>
<feature type="compositionally biased region" description="Basic and acidic residues" evidence="1">
    <location>
        <begin position="121"/>
        <end position="131"/>
    </location>
</feature>
<dbReference type="InterPro" id="IPR036872">
    <property type="entry name" value="CH_dom_sf"/>
</dbReference>
<protein>
    <recommendedName>
        <fullName evidence="2">CH-like domain-containing protein</fullName>
    </recommendedName>
</protein>
<dbReference type="PANTHER" id="PTHR12509">
    <property type="entry name" value="SPERMATOGENESIS-ASSOCIATED 4-RELATED"/>
    <property type="match status" value="1"/>
</dbReference>
<evidence type="ECO:0000313" key="4">
    <source>
        <dbReference type="Proteomes" id="UP000794436"/>
    </source>
</evidence>
<dbReference type="InterPro" id="IPR010441">
    <property type="entry name" value="CH_2"/>
</dbReference>
<keyword evidence="4" id="KW-1185">Reference proteome</keyword>
<proteinExistence type="predicted"/>
<evidence type="ECO:0000256" key="1">
    <source>
        <dbReference type="SAM" id="MobiDB-lite"/>
    </source>
</evidence>
<evidence type="ECO:0000259" key="2">
    <source>
        <dbReference type="Pfam" id="PF06294"/>
    </source>
</evidence>
<accession>A0A8K1CAW9</accession>
<dbReference type="GO" id="GO:0008017">
    <property type="term" value="F:microtubule binding"/>
    <property type="evidence" value="ECO:0007669"/>
    <property type="project" value="TreeGrafter"/>
</dbReference>
<sequence length="381" mass="42915">MHGLYEWLDGFVFSRAWKHPARDFSDAVLVAELLAQLRPTWVQVHNYPSTGRFQQKLINWEMLNRRVLARMHCEISSKHQEDLANAVSGAIELLLIRIKKQVDRENSQSPRKNVSPTPSPRKTESQHHEGHSSPLKGGHSPSKWTFSPPPMLSLKSSSPSVSPSKLHDRPQIPPPPPVLFRDALPSSRDRPSLDHLASTFAMVMKVSDERRHGVARTIRSKKVQPRQNALTLGAKTLKSRSLAKQTALSMCNSQDSFVSSARQIESKYRAARHLVEYRRVWPRNLARGSPADAFVTHRAEAIQRTQADLAAPVSGAFDRESDVRSEIQSPTNRVQEPVEFEAIATPSVFAPIALDFRLVLETLPPKYPSQRKARHSLSDLE</sequence>
<dbReference type="OrthoDB" id="193300at2759"/>
<dbReference type="EMBL" id="SPLM01000108">
    <property type="protein sequence ID" value="TMW59979.1"/>
    <property type="molecule type" value="Genomic_DNA"/>
</dbReference>
<reference evidence="3" key="1">
    <citation type="submission" date="2019-03" db="EMBL/GenBank/DDBJ databases">
        <title>Long read genome sequence of the mycoparasitic Pythium oligandrum ATCC 38472 isolated from sugarbeet rhizosphere.</title>
        <authorList>
            <person name="Gaulin E."/>
        </authorList>
    </citation>
    <scope>NUCLEOTIDE SEQUENCE</scope>
    <source>
        <strain evidence="3">ATCC 38472_TT</strain>
    </source>
</reference>
<feature type="compositionally biased region" description="Polar residues" evidence="1">
    <location>
        <begin position="107"/>
        <end position="116"/>
    </location>
</feature>